<accession>A0A645EE26</accession>
<dbReference type="EMBL" id="VSSQ01046291">
    <property type="protein sequence ID" value="MPN00258.1"/>
    <property type="molecule type" value="Genomic_DNA"/>
</dbReference>
<evidence type="ECO:0000313" key="1">
    <source>
        <dbReference type="EMBL" id="MPN00258.1"/>
    </source>
</evidence>
<proteinExistence type="predicted"/>
<reference evidence="1" key="1">
    <citation type="submission" date="2019-08" db="EMBL/GenBank/DDBJ databases">
        <authorList>
            <person name="Kucharzyk K."/>
            <person name="Murdoch R.W."/>
            <person name="Higgins S."/>
            <person name="Loffler F."/>
        </authorList>
    </citation>
    <scope>NUCLEOTIDE SEQUENCE</scope>
</reference>
<sequence>MASRSRKSTSYREITIGKVLYRLTSMFEGTKDLDKTMEQLEVGEREEKWSHTAPQGICICYRDIGLLDSVTEQQEEPETPSDPSEVA</sequence>
<name>A0A645EE26_9ZZZZ</name>
<gene>
    <name evidence="1" type="ORF">SDC9_147452</name>
</gene>
<protein>
    <submittedName>
        <fullName evidence="1">Uncharacterized protein</fullName>
    </submittedName>
</protein>
<comment type="caution">
    <text evidence="1">The sequence shown here is derived from an EMBL/GenBank/DDBJ whole genome shotgun (WGS) entry which is preliminary data.</text>
</comment>
<organism evidence="1">
    <name type="scientific">bioreactor metagenome</name>
    <dbReference type="NCBI Taxonomy" id="1076179"/>
    <lineage>
        <taxon>unclassified sequences</taxon>
        <taxon>metagenomes</taxon>
        <taxon>ecological metagenomes</taxon>
    </lineage>
</organism>
<dbReference type="AlphaFoldDB" id="A0A645EE26"/>